<comment type="caution">
    <text evidence="1">The sequence shown here is derived from an EMBL/GenBank/DDBJ whole genome shotgun (WGS) entry which is preliminary data.</text>
</comment>
<protein>
    <submittedName>
        <fullName evidence="1">Uncharacterized protein</fullName>
    </submittedName>
</protein>
<sequence>MIMALLATFGASAESLKGDNLNNSAYAVCAMRDTLDLNVPFDNRIPTEPLYGVNRGVVHAAKDAIAKGKKVSAEGLEDCQAHVVAQYKSDPTLYGKD</sequence>
<dbReference type="Proteomes" id="UP000461948">
    <property type="component" value="Unassembled WGS sequence"/>
</dbReference>
<gene>
    <name evidence="1" type="ORF">GKC49_14390</name>
</gene>
<name>A0A7X2SW73_ENTAG</name>
<reference evidence="1 2" key="1">
    <citation type="submission" date="2019-11" db="EMBL/GenBank/DDBJ databases">
        <title>Draft Genome Sequence of Plant Growth-Promoting Rhizosphere-Associated Bacteria.</title>
        <authorList>
            <person name="Vasilyev I.Y."/>
            <person name="Radchenko V."/>
            <person name="Ilnitskaya E.V."/>
        </authorList>
    </citation>
    <scope>NUCLEOTIDE SEQUENCE [LARGE SCALE GENOMIC DNA]</scope>
    <source>
        <strain evidence="1 2">VRA_MhP_f</strain>
    </source>
</reference>
<accession>A0A7X2SW73</accession>
<evidence type="ECO:0000313" key="2">
    <source>
        <dbReference type="Proteomes" id="UP000461948"/>
    </source>
</evidence>
<dbReference type="EMBL" id="WKLC01000635">
    <property type="protein sequence ID" value="MSE16263.1"/>
    <property type="molecule type" value="Genomic_DNA"/>
</dbReference>
<dbReference type="AlphaFoldDB" id="A0A7X2SW73"/>
<proteinExistence type="predicted"/>
<organism evidence="1 2">
    <name type="scientific">Enterobacter agglomerans</name>
    <name type="common">Erwinia herbicola</name>
    <name type="synonym">Pantoea agglomerans</name>
    <dbReference type="NCBI Taxonomy" id="549"/>
    <lineage>
        <taxon>Bacteria</taxon>
        <taxon>Pseudomonadati</taxon>
        <taxon>Pseudomonadota</taxon>
        <taxon>Gammaproteobacteria</taxon>
        <taxon>Enterobacterales</taxon>
        <taxon>Erwiniaceae</taxon>
        <taxon>Pantoea</taxon>
        <taxon>Pantoea agglomerans group</taxon>
    </lineage>
</organism>
<evidence type="ECO:0000313" key="1">
    <source>
        <dbReference type="EMBL" id="MSE16263.1"/>
    </source>
</evidence>